<evidence type="ECO:0000256" key="3">
    <source>
        <dbReference type="ARBA" id="ARBA00022475"/>
    </source>
</evidence>
<dbReference type="AlphaFoldDB" id="A0A031LTR8"/>
<feature type="transmembrane region" description="Helical" evidence="7">
    <location>
        <begin position="268"/>
        <end position="289"/>
    </location>
</feature>
<evidence type="ECO:0000259" key="8">
    <source>
        <dbReference type="Pfam" id="PF00528"/>
    </source>
</evidence>
<evidence type="ECO:0000256" key="4">
    <source>
        <dbReference type="ARBA" id="ARBA00022692"/>
    </source>
</evidence>
<evidence type="ECO:0000256" key="5">
    <source>
        <dbReference type="ARBA" id="ARBA00022989"/>
    </source>
</evidence>
<protein>
    <submittedName>
        <fullName evidence="9">Peptide ABC transporter permease</fullName>
    </submittedName>
</protein>
<comment type="caution">
    <text evidence="9">The sequence shown here is derived from an EMBL/GenBank/DDBJ whole genome shotgun (WGS) entry which is preliminary data.</text>
</comment>
<dbReference type="InterPro" id="IPR000515">
    <property type="entry name" value="MetI-like"/>
</dbReference>
<dbReference type="STRING" id="1160895.CM19_02700"/>
<reference evidence="9 10" key="1">
    <citation type="submission" date="2014-03" db="EMBL/GenBank/DDBJ databases">
        <title>Draft genome sequence of the novel thermoacidophilic archaea Acidianus copahuensis ALE1 strain, isolated from Copahue volcanic area in Neuquen Argentina.</title>
        <authorList>
            <person name="Urbieta M.S."/>
            <person name="Rascovan N."/>
            <person name="Castro C."/>
            <person name="Revale S."/>
            <person name="Giaveno M.A."/>
            <person name="Vazquez M.P."/>
            <person name="Donati E.R."/>
        </authorList>
    </citation>
    <scope>NUCLEOTIDE SEQUENCE [LARGE SCALE GENOMIC DNA]</scope>
    <source>
        <strain evidence="9 10">ALE1</strain>
    </source>
</reference>
<keyword evidence="3" id="KW-1003">Cell membrane</keyword>
<dbReference type="CDD" id="cd06261">
    <property type="entry name" value="TM_PBP2"/>
    <property type="match status" value="1"/>
</dbReference>
<keyword evidence="5 7" id="KW-1133">Transmembrane helix</keyword>
<keyword evidence="10" id="KW-1185">Reference proteome</keyword>
<dbReference type="RefSeq" id="WP_048098849.1">
    <property type="nucleotide sequence ID" value="NZ_JFZT01000017.1"/>
</dbReference>
<keyword evidence="4 7" id="KW-0812">Transmembrane</keyword>
<organism evidence="9 10">
    <name type="scientific">Candidatus Acidianus copahuensis</name>
    <dbReference type="NCBI Taxonomy" id="1160895"/>
    <lineage>
        <taxon>Archaea</taxon>
        <taxon>Thermoproteota</taxon>
        <taxon>Thermoprotei</taxon>
        <taxon>Sulfolobales</taxon>
        <taxon>Sulfolobaceae</taxon>
        <taxon>Acidianus</taxon>
    </lineage>
</organism>
<dbReference type="OrthoDB" id="44105at2157"/>
<dbReference type="EMBL" id="JFZT01000017">
    <property type="protein sequence ID" value="EZQ11125.1"/>
    <property type="molecule type" value="Genomic_DNA"/>
</dbReference>
<dbReference type="GO" id="GO:0055085">
    <property type="term" value="P:transmembrane transport"/>
    <property type="evidence" value="ECO:0007669"/>
    <property type="project" value="InterPro"/>
</dbReference>
<evidence type="ECO:0000256" key="2">
    <source>
        <dbReference type="ARBA" id="ARBA00022448"/>
    </source>
</evidence>
<feature type="transmembrane region" description="Helical" evidence="7">
    <location>
        <begin position="317"/>
        <end position="339"/>
    </location>
</feature>
<proteinExistence type="predicted"/>
<gene>
    <name evidence="9" type="ORF">CM19_02700</name>
</gene>
<name>A0A031LTR8_9CREN</name>
<feature type="transmembrane region" description="Helical" evidence="7">
    <location>
        <begin position="194"/>
        <end position="220"/>
    </location>
</feature>
<evidence type="ECO:0000256" key="7">
    <source>
        <dbReference type="SAM" id="Phobius"/>
    </source>
</evidence>
<keyword evidence="2" id="KW-0813">Transport</keyword>
<feature type="transmembrane region" description="Helical" evidence="7">
    <location>
        <begin position="368"/>
        <end position="389"/>
    </location>
</feature>
<dbReference type="Proteomes" id="UP000024332">
    <property type="component" value="Unassembled WGS sequence"/>
</dbReference>
<dbReference type="GO" id="GO:0005886">
    <property type="term" value="C:plasma membrane"/>
    <property type="evidence" value="ECO:0007669"/>
    <property type="project" value="UniProtKB-SubCell"/>
</dbReference>
<feature type="domain" description="ABC transmembrane type-1" evidence="8">
    <location>
        <begin position="225"/>
        <end position="395"/>
    </location>
</feature>
<evidence type="ECO:0000256" key="1">
    <source>
        <dbReference type="ARBA" id="ARBA00004651"/>
    </source>
</evidence>
<sequence length="395" mass="44176">MRILVWFSLFLLVLGILISWISTITQEFSVMDYGYGKIAFPPKYSQYYWSVLVAGPPRGEVIVNGTVIYKGIIEEVQFQKNQFYVYAVNGKIQPYADLSPLGLLLILLGTGLGLRSTALALQEKYVKESFEIEGKGLTTYLAKRSGNLISSLIVILIITILIEIKSGFTVIKAVQHLLTFNLGNGIYGVSVDSLLLTSLSFTDLLTGVSFILTVYLSTFLTLRAYSSKGYIYFIISRWKYIGNALSSWVIGIGLLYLGNFLSYHHPNFIFPVISLFFPYIGIFANKMLFSIQTIPREVIAKGLTREILMYKHVMGNLMLVTLSTISAAFVEMLIAEFLVESIFGWPGLGTLARISVDSGNMRTIEGILLFYSTLVLMSNAISDMVYGFLDPRVRK</sequence>
<feature type="transmembrane region" description="Helical" evidence="7">
    <location>
        <begin position="101"/>
        <end position="121"/>
    </location>
</feature>
<dbReference type="Gene3D" id="1.10.3720.10">
    <property type="entry name" value="MetI-like"/>
    <property type="match status" value="1"/>
</dbReference>
<dbReference type="InterPro" id="IPR035906">
    <property type="entry name" value="MetI-like_sf"/>
</dbReference>
<evidence type="ECO:0000313" key="10">
    <source>
        <dbReference type="Proteomes" id="UP000024332"/>
    </source>
</evidence>
<dbReference type="PANTHER" id="PTHR43163:SF6">
    <property type="entry name" value="DIPEPTIDE TRANSPORT SYSTEM PERMEASE PROTEIN DPPB-RELATED"/>
    <property type="match status" value="1"/>
</dbReference>
<feature type="transmembrane region" description="Helical" evidence="7">
    <location>
        <begin position="240"/>
        <end position="262"/>
    </location>
</feature>
<dbReference type="Pfam" id="PF00528">
    <property type="entry name" value="BPD_transp_1"/>
    <property type="match status" value="1"/>
</dbReference>
<evidence type="ECO:0000256" key="6">
    <source>
        <dbReference type="ARBA" id="ARBA00023136"/>
    </source>
</evidence>
<comment type="subcellular location">
    <subcellularLocation>
        <location evidence="1">Cell membrane</location>
        <topology evidence="1">Multi-pass membrane protein</topology>
    </subcellularLocation>
</comment>
<accession>A0A031LTR8</accession>
<dbReference type="SUPFAM" id="SSF161098">
    <property type="entry name" value="MetI-like"/>
    <property type="match status" value="1"/>
</dbReference>
<keyword evidence="6 7" id="KW-0472">Membrane</keyword>
<dbReference type="PANTHER" id="PTHR43163">
    <property type="entry name" value="DIPEPTIDE TRANSPORT SYSTEM PERMEASE PROTEIN DPPB-RELATED"/>
    <property type="match status" value="1"/>
</dbReference>
<evidence type="ECO:0000313" key="9">
    <source>
        <dbReference type="EMBL" id="EZQ11125.1"/>
    </source>
</evidence>
<feature type="transmembrane region" description="Helical" evidence="7">
    <location>
        <begin position="152"/>
        <end position="174"/>
    </location>
</feature>